<evidence type="ECO:0000313" key="3">
    <source>
        <dbReference type="Proteomes" id="UP000799291"/>
    </source>
</evidence>
<feature type="compositionally biased region" description="Polar residues" evidence="1">
    <location>
        <begin position="124"/>
        <end position="135"/>
    </location>
</feature>
<feature type="compositionally biased region" description="Pro residues" evidence="1">
    <location>
        <begin position="39"/>
        <end position="49"/>
    </location>
</feature>
<dbReference type="EMBL" id="MU005570">
    <property type="protein sequence ID" value="KAF2690628.1"/>
    <property type="molecule type" value="Genomic_DNA"/>
</dbReference>
<feature type="region of interest" description="Disordered" evidence="1">
    <location>
        <begin position="1"/>
        <end position="167"/>
    </location>
</feature>
<feature type="compositionally biased region" description="Gly residues" evidence="1">
    <location>
        <begin position="147"/>
        <end position="156"/>
    </location>
</feature>
<evidence type="ECO:0000313" key="2">
    <source>
        <dbReference type="EMBL" id="KAF2690628.1"/>
    </source>
</evidence>
<protein>
    <submittedName>
        <fullName evidence="2">Uncharacterized protein</fullName>
    </submittedName>
</protein>
<dbReference type="Proteomes" id="UP000799291">
    <property type="component" value="Unassembled WGS sequence"/>
</dbReference>
<keyword evidence="3" id="KW-1185">Reference proteome</keyword>
<feature type="compositionally biased region" description="Basic and acidic residues" evidence="1">
    <location>
        <begin position="1"/>
        <end position="10"/>
    </location>
</feature>
<feature type="compositionally biased region" description="Basic and acidic residues" evidence="1">
    <location>
        <begin position="158"/>
        <end position="167"/>
    </location>
</feature>
<gene>
    <name evidence="2" type="ORF">K458DRAFT_411989</name>
</gene>
<reference evidence="2" key="1">
    <citation type="journal article" date="2020" name="Stud. Mycol.">
        <title>101 Dothideomycetes genomes: a test case for predicting lifestyles and emergence of pathogens.</title>
        <authorList>
            <person name="Haridas S."/>
            <person name="Albert R."/>
            <person name="Binder M."/>
            <person name="Bloem J."/>
            <person name="Labutti K."/>
            <person name="Salamov A."/>
            <person name="Andreopoulos B."/>
            <person name="Baker S."/>
            <person name="Barry K."/>
            <person name="Bills G."/>
            <person name="Bluhm B."/>
            <person name="Cannon C."/>
            <person name="Castanera R."/>
            <person name="Culley D."/>
            <person name="Daum C."/>
            <person name="Ezra D."/>
            <person name="Gonzalez J."/>
            <person name="Henrissat B."/>
            <person name="Kuo A."/>
            <person name="Liang C."/>
            <person name="Lipzen A."/>
            <person name="Lutzoni F."/>
            <person name="Magnuson J."/>
            <person name="Mondo S."/>
            <person name="Nolan M."/>
            <person name="Ohm R."/>
            <person name="Pangilinan J."/>
            <person name="Park H.-J."/>
            <person name="Ramirez L."/>
            <person name="Alfaro M."/>
            <person name="Sun H."/>
            <person name="Tritt A."/>
            <person name="Yoshinaga Y."/>
            <person name="Zwiers L.-H."/>
            <person name="Turgeon B."/>
            <person name="Goodwin S."/>
            <person name="Spatafora J."/>
            <person name="Crous P."/>
            <person name="Grigoriev I."/>
        </authorList>
    </citation>
    <scope>NUCLEOTIDE SEQUENCE</scope>
    <source>
        <strain evidence="2">CBS 122367</strain>
    </source>
</reference>
<name>A0A6G1JJN1_9PLEO</name>
<evidence type="ECO:0000256" key="1">
    <source>
        <dbReference type="SAM" id="MobiDB-lite"/>
    </source>
</evidence>
<dbReference type="AlphaFoldDB" id="A0A6G1JJN1"/>
<organism evidence="2 3">
    <name type="scientific">Lentithecium fluviatile CBS 122367</name>
    <dbReference type="NCBI Taxonomy" id="1168545"/>
    <lineage>
        <taxon>Eukaryota</taxon>
        <taxon>Fungi</taxon>
        <taxon>Dikarya</taxon>
        <taxon>Ascomycota</taxon>
        <taxon>Pezizomycotina</taxon>
        <taxon>Dothideomycetes</taxon>
        <taxon>Pleosporomycetidae</taxon>
        <taxon>Pleosporales</taxon>
        <taxon>Massarineae</taxon>
        <taxon>Lentitheciaceae</taxon>
        <taxon>Lentithecium</taxon>
    </lineage>
</organism>
<proteinExistence type="predicted"/>
<accession>A0A6G1JJN1</accession>
<feature type="compositionally biased region" description="Low complexity" evidence="1">
    <location>
        <begin position="101"/>
        <end position="112"/>
    </location>
</feature>
<sequence length="167" mass="17364">MDYEYRGNDKEQDDLEADDSSQGSAPRADQIAETQPTAETPPPQPPAPVESPGALIDPTSYLSLKSPTPARMQETSPSPPPTASSESHRSMLSMEDILNPAASSTTVESETVASKEKGNAASAIGQSWPMSSETQGEAEEAASAGKDAGGGVGMEGILGERRDVGSW</sequence>